<evidence type="ECO:0000256" key="2">
    <source>
        <dbReference type="PROSITE-ProRule" id="PRU00169"/>
    </source>
</evidence>
<protein>
    <submittedName>
        <fullName evidence="4">Two-component response regulator</fullName>
    </submittedName>
</protein>
<dbReference type="InterPro" id="IPR050595">
    <property type="entry name" value="Bact_response_regulator"/>
</dbReference>
<evidence type="ECO:0000259" key="3">
    <source>
        <dbReference type="PROSITE" id="PS50110"/>
    </source>
</evidence>
<dbReference type="RefSeq" id="WP_017928444.1">
    <property type="nucleotide sequence ID" value="NZ_KB822997.1"/>
</dbReference>
<dbReference type="SUPFAM" id="SSF52172">
    <property type="entry name" value="CheY-like"/>
    <property type="match status" value="1"/>
</dbReference>
<keyword evidence="1 2" id="KW-0597">Phosphoprotein</keyword>
<evidence type="ECO:0000313" key="4">
    <source>
        <dbReference type="EMBL" id="EYD72510.1"/>
    </source>
</evidence>
<dbReference type="InterPro" id="IPR001789">
    <property type="entry name" value="Sig_transdc_resp-reg_receiver"/>
</dbReference>
<dbReference type="Gene3D" id="3.40.50.2300">
    <property type="match status" value="1"/>
</dbReference>
<evidence type="ECO:0000313" key="5">
    <source>
        <dbReference type="Proteomes" id="UP000025047"/>
    </source>
</evidence>
<evidence type="ECO:0000256" key="1">
    <source>
        <dbReference type="ARBA" id="ARBA00022553"/>
    </source>
</evidence>
<dbReference type="STRING" id="1122180.Lokhon_01311"/>
<dbReference type="AlphaFoldDB" id="A0A017HDY4"/>
<dbReference type="HOGENOM" id="CLU_000445_69_17_5"/>
<name>A0A017HDY4_9RHOB</name>
<gene>
    <name evidence="4" type="ORF">Lokhon_01311</name>
</gene>
<sequence>MKILFVDNEEDIVSLVEIALEIEDDIDLTTATSGTVGFELIDATEFDGFVFDLMMPEPDGRAMLGRVRGSALNRDKPVIMCTAKAEASAADDLRRAGATAVIAKPFDPLSFATTIRQLIKAA</sequence>
<organism evidence="4 5">
    <name type="scientific">Limimaricola hongkongensis DSM 17492</name>
    <dbReference type="NCBI Taxonomy" id="1122180"/>
    <lineage>
        <taxon>Bacteria</taxon>
        <taxon>Pseudomonadati</taxon>
        <taxon>Pseudomonadota</taxon>
        <taxon>Alphaproteobacteria</taxon>
        <taxon>Rhodobacterales</taxon>
        <taxon>Paracoccaceae</taxon>
        <taxon>Limimaricola</taxon>
    </lineage>
</organism>
<reference evidence="4 5" key="1">
    <citation type="submission" date="2013-03" db="EMBL/GenBank/DDBJ databases">
        <authorList>
            <person name="Fiebig A."/>
            <person name="Goeker M."/>
            <person name="Klenk H.-P.P."/>
        </authorList>
    </citation>
    <scope>NUCLEOTIDE SEQUENCE [LARGE SCALE GENOMIC DNA]</scope>
    <source>
        <strain evidence="4 5">DSM 17492</strain>
    </source>
</reference>
<comment type="caution">
    <text evidence="4">The sequence shown here is derived from an EMBL/GenBank/DDBJ whole genome shotgun (WGS) entry which is preliminary data.</text>
</comment>
<keyword evidence="5" id="KW-1185">Reference proteome</keyword>
<dbReference type="PATRIC" id="fig|1122180.6.peg.1296"/>
<dbReference type="Pfam" id="PF00072">
    <property type="entry name" value="Response_reg"/>
    <property type="match status" value="1"/>
</dbReference>
<accession>A0A017HDY4</accession>
<dbReference type="PANTHER" id="PTHR44591">
    <property type="entry name" value="STRESS RESPONSE REGULATOR PROTEIN 1"/>
    <property type="match status" value="1"/>
</dbReference>
<dbReference type="SMART" id="SM00448">
    <property type="entry name" value="REC"/>
    <property type="match status" value="1"/>
</dbReference>
<feature type="modified residue" description="4-aspartylphosphate" evidence="2">
    <location>
        <position position="52"/>
    </location>
</feature>
<dbReference type="Proteomes" id="UP000025047">
    <property type="component" value="Unassembled WGS sequence"/>
</dbReference>
<dbReference type="GO" id="GO:0000160">
    <property type="term" value="P:phosphorelay signal transduction system"/>
    <property type="evidence" value="ECO:0007669"/>
    <property type="project" value="InterPro"/>
</dbReference>
<dbReference type="eggNOG" id="COG0745">
    <property type="taxonomic scope" value="Bacteria"/>
</dbReference>
<dbReference type="EMBL" id="APGJ01000004">
    <property type="protein sequence ID" value="EYD72510.1"/>
    <property type="molecule type" value="Genomic_DNA"/>
</dbReference>
<dbReference type="InterPro" id="IPR011006">
    <property type="entry name" value="CheY-like_superfamily"/>
</dbReference>
<proteinExistence type="predicted"/>
<dbReference type="PROSITE" id="PS50110">
    <property type="entry name" value="RESPONSE_REGULATORY"/>
    <property type="match status" value="1"/>
</dbReference>
<dbReference type="PANTHER" id="PTHR44591:SF3">
    <property type="entry name" value="RESPONSE REGULATORY DOMAIN-CONTAINING PROTEIN"/>
    <property type="match status" value="1"/>
</dbReference>
<feature type="domain" description="Response regulatory" evidence="3">
    <location>
        <begin position="2"/>
        <end position="119"/>
    </location>
</feature>
<dbReference type="OrthoDB" id="9800897at2"/>